<evidence type="ECO:0000256" key="1">
    <source>
        <dbReference type="SAM" id="MobiDB-lite"/>
    </source>
</evidence>
<feature type="region of interest" description="Disordered" evidence="1">
    <location>
        <begin position="214"/>
        <end position="247"/>
    </location>
</feature>
<organism evidence="2 3">
    <name type="scientific">Mya arenaria</name>
    <name type="common">Soft-shell clam</name>
    <dbReference type="NCBI Taxonomy" id="6604"/>
    <lineage>
        <taxon>Eukaryota</taxon>
        <taxon>Metazoa</taxon>
        <taxon>Spiralia</taxon>
        <taxon>Lophotrochozoa</taxon>
        <taxon>Mollusca</taxon>
        <taxon>Bivalvia</taxon>
        <taxon>Autobranchia</taxon>
        <taxon>Heteroconchia</taxon>
        <taxon>Euheterodonta</taxon>
        <taxon>Imparidentia</taxon>
        <taxon>Neoheterodontei</taxon>
        <taxon>Myida</taxon>
        <taxon>Myoidea</taxon>
        <taxon>Myidae</taxon>
        <taxon>Mya</taxon>
    </lineage>
</organism>
<dbReference type="EMBL" id="CP111021">
    <property type="protein sequence ID" value="WAR16313.1"/>
    <property type="molecule type" value="Genomic_DNA"/>
</dbReference>
<reference evidence="2" key="1">
    <citation type="submission" date="2022-11" db="EMBL/GenBank/DDBJ databases">
        <title>Centuries of genome instability and evolution in soft-shell clam transmissible cancer (bioRxiv).</title>
        <authorList>
            <person name="Hart S.F.M."/>
            <person name="Yonemitsu M.A."/>
            <person name="Giersch R.M."/>
            <person name="Beal B.F."/>
            <person name="Arriagada G."/>
            <person name="Davis B.W."/>
            <person name="Ostrander E.A."/>
            <person name="Goff S.P."/>
            <person name="Metzger M.J."/>
        </authorList>
    </citation>
    <scope>NUCLEOTIDE SEQUENCE</scope>
    <source>
        <strain evidence="2">MELC-2E11</strain>
        <tissue evidence="2">Siphon/mantle</tissue>
    </source>
</reference>
<accession>A0ABY7F6J4</accession>
<gene>
    <name evidence="2" type="ORF">MAR_030907</name>
</gene>
<proteinExistence type="predicted"/>
<name>A0ABY7F6J4_MYAAR</name>
<evidence type="ECO:0000313" key="3">
    <source>
        <dbReference type="Proteomes" id="UP001164746"/>
    </source>
</evidence>
<evidence type="ECO:0000313" key="2">
    <source>
        <dbReference type="EMBL" id="WAR16313.1"/>
    </source>
</evidence>
<evidence type="ECO:0008006" key="4">
    <source>
        <dbReference type="Google" id="ProtNLM"/>
    </source>
</evidence>
<sequence>MDFNGYSDHAPLHVVLHSDRIAGQRVNDEDEHIYIRWNDELKTEFRRGLISQLPKLNEISLNINTMDKTNVNNCVERFIEIINVVAMPSFTKIRHKTGKPNHASFGPIKRAAWFDKECYEKKRVYMEAVKRLYALKSDENRQLLFEAKRAYKLLTMNKKRSHTITKMRNIEGLKKKEPKDFWKYFSKRKAKRGNNIQDFQEYFQTLSDGLNGFSNPEAEQFSERPSDPNDPIYEELDNDITPAERRS</sequence>
<protein>
    <recommendedName>
        <fullName evidence="4">Reverse transcriptase</fullName>
    </recommendedName>
</protein>
<dbReference type="Proteomes" id="UP001164746">
    <property type="component" value="Chromosome 10"/>
</dbReference>
<keyword evidence="3" id="KW-1185">Reference proteome</keyword>